<reference evidence="1 2" key="1">
    <citation type="submission" date="2020-05" db="EMBL/GenBank/DDBJ databases">
        <title>Ramlibacter rhizophilus sp. nov., isolated from rhizosphere soil of national flower Mugunghwa from South Korea.</title>
        <authorList>
            <person name="Zheng-Fei Y."/>
            <person name="Huan T."/>
        </authorList>
    </citation>
    <scope>NUCLEOTIDE SEQUENCE [LARGE SCALE GENOMIC DNA]</scope>
    <source>
        <strain evidence="1 2">H242</strain>
    </source>
</reference>
<accession>A0ABX6P4U1</accession>
<gene>
    <name evidence="1" type="ORF">HK414_21285</name>
</gene>
<dbReference type="InterPro" id="IPR021390">
    <property type="entry name" value="DUF3025"/>
</dbReference>
<name>A0ABX6P4U1_9BURK</name>
<keyword evidence="2" id="KW-1185">Reference proteome</keyword>
<dbReference type="Pfam" id="PF11227">
    <property type="entry name" value="DUF3025"/>
    <property type="match status" value="1"/>
</dbReference>
<evidence type="ECO:0000313" key="2">
    <source>
        <dbReference type="Proteomes" id="UP000500826"/>
    </source>
</evidence>
<dbReference type="EMBL" id="CP053418">
    <property type="protein sequence ID" value="QJW85093.1"/>
    <property type="molecule type" value="Genomic_DNA"/>
</dbReference>
<organism evidence="1 2">
    <name type="scientific">Ramlibacter terrae</name>
    <dbReference type="NCBI Taxonomy" id="2732511"/>
    <lineage>
        <taxon>Bacteria</taxon>
        <taxon>Pseudomonadati</taxon>
        <taxon>Pseudomonadota</taxon>
        <taxon>Betaproteobacteria</taxon>
        <taxon>Burkholderiales</taxon>
        <taxon>Comamonadaceae</taxon>
        <taxon>Ramlibacter</taxon>
    </lineage>
</organism>
<sequence>MAGGLDWSRPRYQPWRAPGEAIAAQVTGGTPLHGALNAAGAGPVRFVPPDALPAGAAYEQYIHASGCCPVRPGLHDFFNGLCWLRFPEAKRALNRLQAQEIARAGIGPRRGPVRDAITVFDENGALLSAPPALWEALEQRQWRRLFVDLRPLWSEARLLVFGHALLEQLAVPRKPLTAHVWRAQCAMDSEATADAWLAGRLTAETLAAKPFTPLPVLGVPGWWPGNENFSFYDDSLVFRPARRAEPRTTTAPADPAGP</sequence>
<proteinExistence type="predicted"/>
<protein>
    <submittedName>
        <fullName evidence="1">DUF3025 domain-containing protein</fullName>
    </submittedName>
</protein>
<dbReference type="Proteomes" id="UP000500826">
    <property type="component" value="Chromosome"/>
</dbReference>
<evidence type="ECO:0000313" key="1">
    <source>
        <dbReference type="EMBL" id="QJW85093.1"/>
    </source>
</evidence>